<feature type="transmembrane region" description="Helical" evidence="7">
    <location>
        <begin position="442"/>
        <end position="468"/>
    </location>
</feature>
<keyword evidence="11" id="KW-1185">Reference proteome</keyword>
<feature type="transmembrane region" description="Helical" evidence="7">
    <location>
        <begin position="59"/>
        <end position="77"/>
    </location>
</feature>
<evidence type="ECO:0000256" key="3">
    <source>
        <dbReference type="ARBA" id="ARBA00022692"/>
    </source>
</evidence>
<dbReference type="Pfam" id="PF03772">
    <property type="entry name" value="Competence"/>
    <property type="match status" value="1"/>
</dbReference>
<organism evidence="10 11">
    <name type="scientific">Pontibaca methylaminivorans</name>
    <dbReference type="NCBI Taxonomy" id="515897"/>
    <lineage>
        <taxon>Bacteria</taxon>
        <taxon>Pseudomonadati</taxon>
        <taxon>Pseudomonadota</taxon>
        <taxon>Alphaproteobacteria</taxon>
        <taxon>Rhodobacterales</taxon>
        <taxon>Roseobacteraceae</taxon>
        <taxon>Pontibaca</taxon>
    </lineage>
</organism>
<feature type="domain" description="DUF4131" evidence="9">
    <location>
        <begin position="63"/>
        <end position="211"/>
    </location>
</feature>
<name>A0A1R3X2N0_9RHOB</name>
<evidence type="ECO:0000256" key="5">
    <source>
        <dbReference type="ARBA" id="ARBA00023136"/>
    </source>
</evidence>
<dbReference type="GO" id="GO:0005886">
    <property type="term" value="C:plasma membrane"/>
    <property type="evidence" value="ECO:0007669"/>
    <property type="project" value="UniProtKB-SubCell"/>
</dbReference>
<evidence type="ECO:0000313" key="11">
    <source>
        <dbReference type="Proteomes" id="UP000192455"/>
    </source>
</evidence>
<evidence type="ECO:0000256" key="7">
    <source>
        <dbReference type="SAM" id="Phobius"/>
    </source>
</evidence>
<feature type="region of interest" description="Disordered" evidence="6">
    <location>
        <begin position="592"/>
        <end position="615"/>
    </location>
</feature>
<reference evidence="10 11" key="1">
    <citation type="submission" date="2017-01" db="EMBL/GenBank/DDBJ databases">
        <authorList>
            <person name="Mah S.A."/>
            <person name="Swanson W.J."/>
            <person name="Moy G.W."/>
            <person name="Vacquier V.D."/>
        </authorList>
    </citation>
    <scope>NUCLEOTIDE SEQUENCE [LARGE SCALE GENOMIC DNA]</scope>
    <source>
        <strain evidence="10 11">DSM 21219</strain>
    </source>
</reference>
<dbReference type="InterPro" id="IPR004477">
    <property type="entry name" value="ComEC_N"/>
</dbReference>
<feature type="transmembrane region" description="Helical" evidence="7">
    <location>
        <begin position="34"/>
        <end position="52"/>
    </location>
</feature>
<feature type="transmembrane region" description="Helical" evidence="7">
    <location>
        <begin position="414"/>
        <end position="436"/>
    </location>
</feature>
<gene>
    <name evidence="10" type="ORF">SAMN05421849_2052</name>
</gene>
<feature type="transmembrane region" description="Helical" evidence="7">
    <location>
        <begin position="475"/>
        <end position="496"/>
    </location>
</feature>
<dbReference type="STRING" id="515897.SAMN05421849_2052"/>
<feature type="transmembrane region" description="Helical" evidence="7">
    <location>
        <begin position="314"/>
        <end position="336"/>
    </location>
</feature>
<sequence>MLLSAGVYLAGMRGASMRILCMTDRLLLGQQGHLFPWAPVCLAVGIGGYFLLPFEPAVMAHVVVLGIGALCLGAALVRPGGLAALGWIAALVAVGFCLAGARSHRQAAPVIGWHYYGPVEGRVVGLDRSASDVPRVTLDQVRLRRTSPDRLPERVRISLHGPDAELRAGQRIMTTASLSPPMGPTEPDGFDFRLDAWFKRLGAIGYARGPVVTVAPPEANSLSLRIFALRRILSERITTVLPGDVGGFATAVTTGDRSTLGQGAVEALRASNLAHLLAISGLHMGLLVGFVFAALRLFLSLVPPLALRLPVKKVAALGAMAAASFYLALSGANVATERAFVMAMVALGAVLIDRRAISLRSVAIAALIVLVMRPEALLGPGFQMSFAATTALVAVFGWLRDAPWRALSGWKHQLFTLVLSSTVASLATAPIGAAHFNTLSHYGLIANLLSVPLMGVLVMPAAVVALLLSPLGLESLALSVMGWGLRWILLVAHWVAGFDHAQGHVLRPMGAVLPMLALGSLWVMIWQGRGRLFGVIPAVAALVLWAGSPRPMVLISDSGSLVGVMTGAGRALSKERGAGFEARNWLAGDGDGADQPHAAARWPAAGDPGGAAADPADQKGVRIIETEAGVIAHVIGKRGAGAFGGCPVPMLVVTSVPMEPRAGCDIYDPPRLRRTGSIALTPDGRMRTAREAAGRRPWSDPPRRRDQ</sequence>
<dbReference type="EMBL" id="FTPS01000001">
    <property type="protein sequence ID" value="SIT84145.1"/>
    <property type="molecule type" value="Genomic_DNA"/>
</dbReference>
<evidence type="ECO:0000259" key="8">
    <source>
        <dbReference type="Pfam" id="PF03772"/>
    </source>
</evidence>
<protein>
    <submittedName>
        <fullName evidence="10">Competence protein ComEC</fullName>
    </submittedName>
</protein>
<proteinExistence type="predicted"/>
<evidence type="ECO:0000256" key="1">
    <source>
        <dbReference type="ARBA" id="ARBA00004651"/>
    </source>
</evidence>
<feature type="transmembrane region" description="Helical" evidence="7">
    <location>
        <begin position="382"/>
        <end position="402"/>
    </location>
</feature>
<accession>A0A1R3X2N0</accession>
<dbReference type="InterPro" id="IPR052159">
    <property type="entry name" value="Competence_DNA_uptake"/>
</dbReference>
<feature type="region of interest" description="Disordered" evidence="6">
    <location>
        <begin position="673"/>
        <end position="707"/>
    </location>
</feature>
<feature type="transmembrane region" description="Helical" evidence="7">
    <location>
        <begin position="276"/>
        <end position="302"/>
    </location>
</feature>
<keyword evidence="3 7" id="KW-0812">Transmembrane</keyword>
<keyword evidence="2" id="KW-1003">Cell membrane</keyword>
<feature type="transmembrane region" description="Helical" evidence="7">
    <location>
        <begin position="83"/>
        <end position="101"/>
    </location>
</feature>
<dbReference type="Pfam" id="PF13567">
    <property type="entry name" value="DUF4131"/>
    <property type="match status" value="1"/>
</dbReference>
<feature type="transmembrane region" description="Helical" evidence="7">
    <location>
        <begin position="508"/>
        <end position="525"/>
    </location>
</feature>
<dbReference type="AlphaFoldDB" id="A0A1R3X2N0"/>
<dbReference type="NCBIfam" id="TIGR00360">
    <property type="entry name" value="ComEC_N-term"/>
    <property type="match status" value="1"/>
</dbReference>
<keyword evidence="4 7" id="KW-1133">Transmembrane helix</keyword>
<dbReference type="PANTHER" id="PTHR30619:SF1">
    <property type="entry name" value="RECOMBINATION PROTEIN 2"/>
    <property type="match status" value="1"/>
</dbReference>
<evidence type="ECO:0000256" key="4">
    <source>
        <dbReference type="ARBA" id="ARBA00022989"/>
    </source>
</evidence>
<evidence type="ECO:0000256" key="6">
    <source>
        <dbReference type="SAM" id="MobiDB-lite"/>
    </source>
</evidence>
<dbReference type="Proteomes" id="UP000192455">
    <property type="component" value="Unassembled WGS sequence"/>
</dbReference>
<evidence type="ECO:0000313" key="10">
    <source>
        <dbReference type="EMBL" id="SIT84145.1"/>
    </source>
</evidence>
<evidence type="ECO:0000256" key="2">
    <source>
        <dbReference type="ARBA" id="ARBA00022475"/>
    </source>
</evidence>
<keyword evidence="5 7" id="KW-0472">Membrane</keyword>
<dbReference type="PANTHER" id="PTHR30619">
    <property type="entry name" value="DNA INTERNALIZATION/COMPETENCE PROTEIN COMEC/REC2"/>
    <property type="match status" value="1"/>
</dbReference>
<comment type="subcellular location">
    <subcellularLocation>
        <location evidence="1">Cell membrane</location>
        <topology evidence="1">Multi-pass membrane protein</topology>
    </subcellularLocation>
</comment>
<feature type="compositionally biased region" description="Low complexity" evidence="6">
    <location>
        <begin position="593"/>
        <end position="615"/>
    </location>
</feature>
<feature type="domain" description="ComEC/Rec2-related protein" evidence="8">
    <location>
        <begin position="253"/>
        <end position="528"/>
    </location>
</feature>
<feature type="compositionally biased region" description="Basic and acidic residues" evidence="6">
    <location>
        <begin position="684"/>
        <end position="707"/>
    </location>
</feature>
<evidence type="ECO:0000259" key="9">
    <source>
        <dbReference type="Pfam" id="PF13567"/>
    </source>
</evidence>
<dbReference type="InterPro" id="IPR025405">
    <property type="entry name" value="DUF4131"/>
</dbReference>